<reference evidence="4 5" key="1">
    <citation type="submission" date="2019-05" db="EMBL/GenBank/DDBJ databases">
        <title>Draft Genome Sequences of Six Type Strains of the Genus Massilia.</title>
        <authorList>
            <person name="Miess H."/>
            <person name="Frediansyhah A."/>
            <person name="Gross H."/>
        </authorList>
    </citation>
    <scope>NUCLEOTIDE SEQUENCE [LARGE SCALE GENOMIC DNA]</scope>
    <source>
        <strain evidence="4 5">DSMZ 26121</strain>
    </source>
</reference>
<evidence type="ECO:0000256" key="2">
    <source>
        <dbReference type="SAM" id="SignalP"/>
    </source>
</evidence>
<protein>
    <submittedName>
        <fullName evidence="4">PEP-CTERM sorting domain-containing protein</fullName>
    </submittedName>
</protein>
<keyword evidence="1" id="KW-0472">Membrane</keyword>
<dbReference type="NCBIfam" id="TIGR02595">
    <property type="entry name" value="PEP_CTERM"/>
    <property type="match status" value="1"/>
</dbReference>
<dbReference type="EMBL" id="CP040017">
    <property type="protein sequence ID" value="QCP09662.1"/>
    <property type="molecule type" value="Genomic_DNA"/>
</dbReference>
<evidence type="ECO:0000259" key="3">
    <source>
        <dbReference type="Pfam" id="PF07589"/>
    </source>
</evidence>
<evidence type="ECO:0000313" key="5">
    <source>
        <dbReference type="Proteomes" id="UP000298763"/>
    </source>
</evidence>
<gene>
    <name evidence="4" type="ORF">FCL38_03920</name>
</gene>
<dbReference type="RefSeq" id="WP_137312549.1">
    <property type="nucleotide sequence ID" value="NZ_JACHXS010000001.1"/>
</dbReference>
<keyword evidence="2" id="KW-0732">Signal</keyword>
<proteinExistence type="predicted"/>
<feature type="chain" id="PRO_5045933517" evidence="2">
    <location>
        <begin position="26"/>
        <end position="212"/>
    </location>
</feature>
<sequence length="212" mass="21554">MSAMRKFVTTLLAVGTAAFSLQSGAATLGYADVVLDYYDSGAGPIAGPYGGIGGIGGGYGPVTTDVVLGDEPGPVGFNDFLSLPTGSYITVGFTDETAVDRAGDDIFIQETGASGERANVYVSSDLVNFVFLGIAADDVTTAFDLATIGFLDPVRAVKIVGLDSLGASPGFDVVNVQVLPGSIAPPVPEPATVGMLVAGLGLIFVAARRRRK</sequence>
<evidence type="ECO:0000256" key="1">
    <source>
        <dbReference type="SAM" id="Phobius"/>
    </source>
</evidence>
<name>A0ABX5UHF8_9BURK</name>
<keyword evidence="1" id="KW-0812">Transmembrane</keyword>
<feature type="transmembrane region" description="Helical" evidence="1">
    <location>
        <begin position="190"/>
        <end position="207"/>
    </location>
</feature>
<feature type="signal peptide" evidence="2">
    <location>
        <begin position="1"/>
        <end position="25"/>
    </location>
</feature>
<accession>A0ABX5UHF8</accession>
<keyword evidence="1" id="KW-1133">Transmembrane helix</keyword>
<dbReference type="Pfam" id="PF07589">
    <property type="entry name" value="PEP-CTERM"/>
    <property type="match status" value="1"/>
</dbReference>
<feature type="domain" description="Ice-binding protein C-terminal" evidence="3">
    <location>
        <begin position="186"/>
        <end position="210"/>
    </location>
</feature>
<evidence type="ECO:0000313" key="4">
    <source>
        <dbReference type="EMBL" id="QCP09662.1"/>
    </source>
</evidence>
<dbReference type="Proteomes" id="UP000298763">
    <property type="component" value="Chromosome"/>
</dbReference>
<keyword evidence="5" id="KW-1185">Reference proteome</keyword>
<dbReference type="InterPro" id="IPR013424">
    <property type="entry name" value="Ice-binding_C"/>
</dbReference>
<organism evidence="4 5">
    <name type="scientific">Pseudoduganella umbonata</name>
    <dbReference type="NCBI Taxonomy" id="864828"/>
    <lineage>
        <taxon>Bacteria</taxon>
        <taxon>Pseudomonadati</taxon>
        <taxon>Pseudomonadota</taxon>
        <taxon>Betaproteobacteria</taxon>
        <taxon>Burkholderiales</taxon>
        <taxon>Oxalobacteraceae</taxon>
        <taxon>Telluria group</taxon>
        <taxon>Pseudoduganella</taxon>
    </lineage>
</organism>